<gene>
    <name evidence="4" type="ORF">SAMN02910418_02387</name>
</gene>
<protein>
    <submittedName>
        <fullName evidence="4">Sugar or nucleoside kinase, ribokinase family</fullName>
    </submittedName>
</protein>
<feature type="domain" description="Carbohydrate kinase PfkB" evidence="3">
    <location>
        <begin position="5"/>
        <end position="294"/>
    </location>
</feature>
<evidence type="ECO:0000256" key="2">
    <source>
        <dbReference type="ARBA" id="ARBA00022777"/>
    </source>
</evidence>
<dbReference type="EMBL" id="FNQV01000022">
    <property type="protein sequence ID" value="SEA77697.1"/>
    <property type="molecule type" value="Genomic_DNA"/>
</dbReference>
<dbReference type="GO" id="GO:0005829">
    <property type="term" value="C:cytosol"/>
    <property type="evidence" value="ECO:0007669"/>
    <property type="project" value="TreeGrafter"/>
</dbReference>
<dbReference type="RefSeq" id="WP_092566157.1">
    <property type="nucleotide sequence ID" value="NZ_FNQV01000022.1"/>
</dbReference>
<keyword evidence="1" id="KW-0808">Transferase</keyword>
<dbReference type="Pfam" id="PF00294">
    <property type="entry name" value="PfkB"/>
    <property type="match status" value="1"/>
</dbReference>
<dbReference type="PANTHER" id="PTHR10584">
    <property type="entry name" value="SUGAR KINASE"/>
    <property type="match status" value="1"/>
</dbReference>
<dbReference type="PANTHER" id="PTHR10584:SF166">
    <property type="entry name" value="RIBOKINASE"/>
    <property type="match status" value="1"/>
</dbReference>
<dbReference type="InterPro" id="IPR029056">
    <property type="entry name" value="Ribokinase-like"/>
</dbReference>
<evidence type="ECO:0000313" key="4">
    <source>
        <dbReference type="EMBL" id="SEA77697.1"/>
    </source>
</evidence>
<dbReference type="OrthoDB" id="8578462at2"/>
<keyword evidence="2 4" id="KW-0418">Kinase</keyword>
<proteinExistence type="predicted"/>
<name>A0A1H4DYN4_9ACTO</name>
<sequence length="307" mass="32114">MARFISTGSCVLDLPMNLPHFPTRGGDVIAKSAGAVVGGGFNVVSAVARQGIETLLASPLGTGANSAQVRLALEAEGIEHVGETLVGDTGLCLTLREPDGERTFITTLGVEAEPSHDEFDSIDVREGDVVYVSGYDLAYPSSAPVVSRFAANLPEGVRLIVDTGPIVNEIAPEHLKPVLARCDLISLNRREAGLVADMTGVSERFAAIRSLVSEECHALVRAGSEGCWVQVRAGAVPERVPAFSFTVVDTTGSGDAHTGVVAASLMDGLDLIEAIRRGNVAAGMSVERLGPARCPSRSEIDDYLAAH</sequence>
<dbReference type="SUPFAM" id="SSF53613">
    <property type="entry name" value="Ribokinase-like"/>
    <property type="match status" value="1"/>
</dbReference>
<evidence type="ECO:0000259" key="3">
    <source>
        <dbReference type="Pfam" id="PF00294"/>
    </source>
</evidence>
<dbReference type="Gene3D" id="3.40.1190.20">
    <property type="match status" value="1"/>
</dbReference>
<dbReference type="GO" id="GO:0016301">
    <property type="term" value="F:kinase activity"/>
    <property type="evidence" value="ECO:0007669"/>
    <property type="project" value="UniProtKB-KW"/>
</dbReference>
<evidence type="ECO:0000256" key="1">
    <source>
        <dbReference type="ARBA" id="ARBA00022679"/>
    </source>
</evidence>
<reference evidence="5" key="1">
    <citation type="submission" date="2016-10" db="EMBL/GenBank/DDBJ databases">
        <authorList>
            <person name="Varghese N."/>
            <person name="Submissions S."/>
        </authorList>
    </citation>
    <scope>NUCLEOTIDE SEQUENCE [LARGE SCALE GENOMIC DNA]</scope>
    <source>
        <strain evidence="5">KPR-1</strain>
    </source>
</reference>
<accession>A0A1H4DYN4</accession>
<keyword evidence="5" id="KW-1185">Reference proteome</keyword>
<dbReference type="AlphaFoldDB" id="A0A1H4DYN4"/>
<dbReference type="InterPro" id="IPR011611">
    <property type="entry name" value="PfkB_dom"/>
</dbReference>
<dbReference type="Proteomes" id="UP000199288">
    <property type="component" value="Unassembled WGS sequence"/>
</dbReference>
<organism evidence="4 5">
    <name type="scientific">Bowdeniella nasicola</name>
    <dbReference type="NCBI Taxonomy" id="208480"/>
    <lineage>
        <taxon>Bacteria</taxon>
        <taxon>Bacillati</taxon>
        <taxon>Actinomycetota</taxon>
        <taxon>Actinomycetes</taxon>
        <taxon>Actinomycetales</taxon>
        <taxon>Actinomycetaceae</taxon>
        <taxon>Bowdeniella</taxon>
    </lineage>
</organism>
<evidence type="ECO:0000313" key="5">
    <source>
        <dbReference type="Proteomes" id="UP000199288"/>
    </source>
</evidence>